<dbReference type="InterPro" id="IPR002557">
    <property type="entry name" value="Chitin-bd_dom"/>
</dbReference>
<gene>
    <name evidence="3" type="ORF">RUM43_001108</name>
</gene>
<dbReference type="EMBL" id="JAWJWE010000001">
    <property type="protein sequence ID" value="KAK6644835.1"/>
    <property type="molecule type" value="Genomic_DNA"/>
</dbReference>
<protein>
    <recommendedName>
        <fullName evidence="2">Chitin-binding type-2 domain-containing protein</fullName>
    </recommendedName>
</protein>
<proteinExistence type="predicted"/>
<reference evidence="3 4" key="1">
    <citation type="submission" date="2023-10" db="EMBL/GenBank/DDBJ databases">
        <title>Genomes of two closely related lineages of the louse Polyplax serrata with different host specificities.</title>
        <authorList>
            <person name="Martinu J."/>
            <person name="Tarabai H."/>
            <person name="Stefka J."/>
            <person name="Hypsa V."/>
        </authorList>
    </citation>
    <scope>NUCLEOTIDE SEQUENCE [LARGE SCALE GENOMIC DNA]</scope>
    <source>
        <strain evidence="3">HR10_N</strain>
    </source>
</reference>
<evidence type="ECO:0000313" key="4">
    <source>
        <dbReference type="Proteomes" id="UP001372834"/>
    </source>
</evidence>
<organism evidence="3 4">
    <name type="scientific">Polyplax serrata</name>
    <name type="common">Common mouse louse</name>
    <dbReference type="NCBI Taxonomy" id="468196"/>
    <lineage>
        <taxon>Eukaryota</taxon>
        <taxon>Metazoa</taxon>
        <taxon>Ecdysozoa</taxon>
        <taxon>Arthropoda</taxon>
        <taxon>Hexapoda</taxon>
        <taxon>Insecta</taxon>
        <taxon>Pterygota</taxon>
        <taxon>Neoptera</taxon>
        <taxon>Paraneoptera</taxon>
        <taxon>Psocodea</taxon>
        <taxon>Troctomorpha</taxon>
        <taxon>Phthiraptera</taxon>
        <taxon>Anoplura</taxon>
        <taxon>Polyplacidae</taxon>
        <taxon>Polyplax</taxon>
    </lineage>
</organism>
<dbReference type="PROSITE" id="PS50940">
    <property type="entry name" value="CHIT_BIND_II"/>
    <property type="match status" value="1"/>
</dbReference>
<dbReference type="GO" id="GO:0008061">
    <property type="term" value="F:chitin binding"/>
    <property type="evidence" value="ECO:0007669"/>
    <property type="project" value="InterPro"/>
</dbReference>
<accession>A0AAN8SDF9</accession>
<dbReference type="InterPro" id="IPR052976">
    <property type="entry name" value="Scoloptoxin-like"/>
</dbReference>
<keyword evidence="1" id="KW-0732">Signal</keyword>
<dbReference type="SUPFAM" id="SSF57625">
    <property type="entry name" value="Invertebrate chitin-binding proteins"/>
    <property type="match status" value="1"/>
</dbReference>
<dbReference type="InterPro" id="IPR036508">
    <property type="entry name" value="Chitin-bd_dom_sf"/>
</dbReference>
<sequence length="120" mass="13680">MASFKLWLAISAALSLLSHIECGHYLNGDGTPHDMYHELHIPRNQPPYPTYEKIPKTSFSCEGKKWGYHADVESQCQAYHLCQGKLIQSFLCPNATLFHDQFKACDQFYNVRCGVALEDL</sequence>
<feature type="chain" id="PRO_5042888729" description="Chitin-binding type-2 domain-containing protein" evidence="1">
    <location>
        <begin position="23"/>
        <end position="120"/>
    </location>
</feature>
<dbReference type="PANTHER" id="PTHR22933">
    <property type="entry name" value="FI18007P1-RELATED"/>
    <property type="match status" value="1"/>
</dbReference>
<dbReference type="AlphaFoldDB" id="A0AAN8SDF9"/>
<dbReference type="PANTHER" id="PTHR22933:SF44">
    <property type="entry name" value="RE15157P"/>
    <property type="match status" value="1"/>
</dbReference>
<name>A0AAN8SDF9_POLSC</name>
<dbReference type="GO" id="GO:0005576">
    <property type="term" value="C:extracellular region"/>
    <property type="evidence" value="ECO:0007669"/>
    <property type="project" value="InterPro"/>
</dbReference>
<dbReference type="SMART" id="SM00494">
    <property type="entry name" value="ChtBD2"/>
    <property type="match status" value="1"/>
</dbReference>
<evidence type="ECO:0000259" key="2">
    <source>
        <dbReference type="PROSITE" id="PS50940"/>
    </source>
</evidence>
<dbReference type="Gene3D" id="3.20.20.80">
    <property type="entry name" value="Glycosidases"/>
    <property type="match status" value="1"/>
</dbReference>
<comment type="caution">
    <text evidence="3">The sequence shown here is derived from an EMBL/GenBank/DDBJ whole genome shotgun (WGS) entry which is preliminary data.</text>
</comment>
<evidence type="ECO:0000256" key="1">
    <source>
        <dbReference type="SAM" id="SignalP"/>
    </source>
</evidence>
<feature type="signal peptide" evidence="1">
    <location>
        <begin position="1"/>
        <end position="22"/>
    </location>
</feature>
<feature type="domain" description="Chitin-binding type-2" evidence="2">
    <location>
        <begin position="58"/>
        <end position="115"/>
    </location>
</feature>
<dbReference type="Pfam" id="PF01607">
    <property type="entry name" value="CBM_14"/>
    <property type="match status" value="1"/>
</dbReference>
<evidence type="ECO:0000313" key="3">
    <source>
        <dbReference type="EMBL" id="KAK6644835.1"/>
    </source>
</evidence>
<dbReference type="Proteomes" id="UP001372834">
    <property type="component" value="Unassembled WGS sequence"/>
</dbReference>